<evidence type="ECO:0000256" key="1">
    <source>
        <dbReference type="ARBA" id="ARBA00008791"/>
    </source>
</evidence>
<organism evidence="3 4">
    <name type="scientific">Arcicella gelida</name>
    <dbReference type="NCBI Taxonomy" id="2984195"/>
    <lineage>
        <taxon>Bacteria</taxon>
        <taxon>Pseudomonadati</taxon>
        <taxon>Bacteroidota</taxon>
        <taxon>Cytophagia</taxon>
        <taxon>Cytophagales</taxon>
        <taxon>Flectobacillaceae</taxon>
        <taxon>Arcicella</taxon>
    </lineage>
</organism>
<dbReference type="Gene3D" id="3.40.50.620">
    <property type="entry name" value="HUPs"/>
    <property type="match status" value="2"/>
</dbReference>
<sequence>MDTLAVQKILVPIDFSDASMNALHTAIRMAKRQHAQLILVHIININPLLDIDSDKMINDLNVQNHVDTHQNNLRKLADKITNEEFIDCRVCIRTGLVHIEIVRAAIDFYADLIIMGKQGVSGISEFLIGSNTFNVLKNAVCPVLTIPSHQKFEDFKTVVYPIRPVTGAIEKYDLARNIIRENNAELVIIGLLENTDKKSFETLNTETAQLNKKLKEDKMEAQTYFYFSNSIAEKVLEKTSDFMADLLIITATIDRQIQDYVIGPFAKQILHYARIPVLSIRSKSSKIVDKGSVDSPDNHYPVSMLGII</sequence>
<accession>A0ABU5RYS4</accession>
<evidence type="ECO:0000313" key="4">
    <source>
        <dbReference type="Proteomes" id="UP001303899"/>
    </source>
</evidence>
<dbReference type="CDD" id="cd00293">
    <property type="entry name" value="USP-like"/>
    <property type="match status" value="1"/>
</dbReference>
<dbReference type="PANTHER" id="PTHR46268:SF6">
    <property type="entry name" value="UNIVERSAL STRESS PROTEIN UP12"/>
    <property type="match status" value="1"/>
</dbReference>
<dbReference type="PRINTS" id="PR01438">
    <property type="entry name" value="UNVRSLSTRESS"/>
</dbReference>
<dbReference type="SUPFAM" id="SSF52402">
    <property type="entry name" value="Adenine nucleotide alpha hydrolases-like"/>
    <property type="match status" value="2"/>
</dbReference>
<gene>
    <name evidence="3" type="ORF">VB776_00500</name>
</gene>
<proteinExistence type="inferred from homology"/>
<feature type="domain" description="UspA" evidence="2">
    <location>
        <begin position="7"/>
        <end position="147"/>
    </location>
</feature>
<protein>
    <submittedName>
        <fullName evidence="3">Universal stress protein</fullName>
    </submittedName>
</protein>
<comment type="similarity">
    <text evidence="1">Belongs to the universal stress protein A family.</text>
</comment>
<reference evidence="3 4" key="1">
    <citation type="submission" date="2023-12" db="EMBL/GenBank/DDBJ databases">
        <title>Novel species of the genus Arcicella isolated from rivers.</title>
        <authorList>
            <person name="Lu H."/>
        </authorList>
    </citation>
    <scope>NUCLEOTIDE SEQUENCE [LARGE SCALE GENOMIC DNA]</scope>
    <source>
        <strain evidence="3 4">DC2W</strain>
    </source>
</reference>
<evidence type="ECO:0000259" key="2">
    <source>
        <dbReference type="Pfam" id="PF00582"/>
    </source>
</evidence>
<keyword evidence="4" id="KW-1185">Reference proteome</keyword>
<dbReference type="Pfam" id="PF00582">
    <property type="entry name" value="Usp"/>
    <property type="match status" value="1"/>
</dbReference>
<comment type="caution">
    <text evidence="3">The sequence shown here is derived from an EMBL/GenBank/DDBJ whole genome shotgun (WGS) entry which is preliminary data.</text>
</comment>
<dbReference type="RefSeq" id="WP_323324951.1">
    <property type="nucleotide sequence ID" value="NZ_JAYGIL010000002.1"/>
</dbReference>
<dbReference type="InterPro" id="IPR014729">
    <property type="entry name" value="Rossmann-like_a/b/a_fold"/>
</dbReference>
<name>A0ABU5RYS4_9BACT</name>
<dbReference type="InterPro" id="IPR006015">
    <property type="entry name" value="Universal_stress_UspA"/>
</dbReference>
<dbReference type="InterPro" id="IPR006016">
    <property type="entry name" value="UspA"/>
</dbReference>
<dbReference type="Proteomes" id="UP001303899">
    <property type="component" value="Unassembled WGS sequence"/>
</dbReference>
<dbReference type="PANTHER" id="PTHR46268">
    <property type="entry name" value="STRESS RESPONSE PROTEIN NHAX"/>
    <property type="match status" value="1"/>
</dbReference>
<evidence type="ECO:0000313" key="3">
    <source>
        <dbReference type="EMBL" id="MEA5401371.1"/>
    </source>
</evidence>
<dbReference type="EMBL" id="JAYGIL010000002">
    <property type="protein sequence ID" value="MEA5401371.1"/>
    <property type="molecule type" value="Genomic_DNA"/>
</dbReference>